<proteinExistence type="inferred from homology"/>
<name>A0A8J5QT45_9HYME</name>
<dbReference type="AlphaFoldDB" id="A0A8J5QT45"/>
<dbReference type="PANTHER" id="PTHR11857">
    <property type="entry name" value="ODORANT BINDING PROTEIN-RELATED"/>
    <property type="match status" value="1"/>
</dbReference>
<keyword evidence="4" id="KW-0175">Coiled coil</keyword>
<reference evidence="6" key="1">
    <citation type="submission" date="2020-03" db="EMBL/GenBank/DDBJ databases">
        <authorList>
            <person name="Chebbi M.A."/>
            <person name="Drezen J.M."/>
        </authorList>
    </citation>
    <scope>NUCLEOTIDE SEQUENCE</scope>
    <source>
        <tissue evidence="6">Whole body</tissue>
    </source>
</reference>
<reference evidence="6" key="2">
    <citation type="submission" date="2021-04" db="EMBL/GenBank/DDBJ databases">
        <title>Genome-wide patterns of bracovirus chromosomal integration into multiple host tissues during parasitism.</title>
        <authorList>
            <person name="Chebbi M.A.C."/>
        </authorList>
    </citation>
    <scope>NUCLEOTIDE SEQUENCE</scope>
    <source>
        <tissue evidence="6">Whole body</tissue>
    </source>
</reference>
<feature type="coiled-coil region" evidence="4">
    <location>
        <begin position="76"/>
        <end position="114"/>
    </location>
</feature>
<dbReference type="GO" id="GO:0005549">
    <property type="term" value="F:odorant binding"/>
    <property type="evidence" value="ECO:0007669"/>
    <property type="project" value="InterPro"/>
</dbReference>
<keyword evidence="5" id="KW-0732">Signal</keyword>
<dbReference type="Pfam" id="PF01395">
    <property type="entry name" value="PBP_GOBP"/>
    <property type="match status" value="1"/>
</dbReference>
<evidence type="ECO:0008006" key="8">
    <source>
        <dbReference type="Google" id="ProtNLM"/>
    </source>
</evidence>
<sequence length="146" mass="16242">MKYFALVFVGLLFTFSNGVSGEQEDCPLKKAVQASIEACKDKLTDDSLNLLKEDEGADNEEIRCFKACILKDSGIMEDGKIQMEKVKTALNEAIEKAEENKDKFKEMTKAIIEATEKCAEEAGKAENECEKAHLFAGCLKGYENQE</sequence>
<comment type="caution">
    <text evidence="6">The sequence shown here is derived from an EMBL/GenBank/DDBJ whole genome shotgun (WGS) entry which is preliminary data.</text>
</comment>
<protein>
    <recommendedName>
        <fullName evidence="8">Odorant-binding protein</fullName>
    </recommendedName>
</protein>
<evidence type="ECO:0000256" key="3">
    <source>
        <dbReference type="ARBA" id="ARBA00022525"/>
    </source>
</evidence>
<dbReference type="Proteomes" id="UP000729913">
    <property type="component" value="Unassembled WGS sequence"/>
</dbReference>
<feature type="signal peptide" evidence="5">
    <location>
        <begin position="1"/>
        <end position="21"/>
    </location>
</feature>
<dbReference type="OrthoDB" id="6610259at2759"/>
<evidence type="ECO:0000256" key="4">
    <source>
        <dbReference type="SAM" id="Coils"/>
    </source>
</evidence>
<gene>
    <name evidence="6" type="ORF">G9C98_007783</name>
</gene>
<evidence type="ECO:0000256" key="2">
    <source>
        <dbReference type="ARBA" id="ARBA00008098"/>
    </source>
</evidence>
<feature type="chain" id="PRO_5035250954" description="Odorant-binding protein" evidence="5">
    <location>
        <begin position="22"/>
        <end position="146"/>
    </location>
</feature>
<evidence type="ECO:0000313" key="7">
    <source>
        <dbReference type="Proteomes" id="UP000729913"/>
    </source>
</evidence>
<accession>A0A8J5QT45</accession>
<comment type="subcellular location">
    <subcellularLocation>
        <location evidence="1">Secreted</location>
    </subcellularLocation>
</comment>
<dbReference type="EMBL" id="JAAOIC020000067">
    <property type="protein sequence ID" value="KAG8034707.1"/>
    <property type="molecule type" value="Genomic_DNA"/>
</dbReference>
<dbReference type="GO" id="GO:0007608">
    <property type="term" value="P:sensory perception of smell"/>
    <property type="evidence" value="ECO:0007669"/>
    <property type="project" value="TreeGrafter"/>
</dbReference>
<dbReference type="PANTHER" id="PTHR11857:SF43">
    <property type="entry name" value="GEO07291P1-RELATED"/>
    <property type="match status" value="1"/>
</dbReference>
<dbReference type="InterPro" id="IPR006170">
    <property type="entry name" value="PBP/GOBP"/>
</dbReference>
<dbReference type="CDD" id="cd23992">
    <property type="entry name" value="PBP_GOBP"/>
    <property type="match status" value="1"/>
</dbReference>
<organism evidence="6 7">
    <name type="scientific">Cotesia typhae</name>
    <dbReference type="NCBI Taxonomy" id="2053667"/>
    <lineage>
        <taxon>Eukaryota</taxon>
        <taxon>Metazoa</taxon>
        <taxon>Ecdysozoa</taxon>
        <taxon>Arthropoda</taxon>
        <taxon>Hexapoda</taxon>
        <taxon>Insecta</taxon>
        <taxon>Pterygota</taxon>
        <taxon>Neoptera</taxon>
        <taxon>Endopterygota</taxon>
        <taxon>Hymenoptera</taxon>
        <taxon>Apocrita</taxon>
        <taxon>Ichneumonoidea</taxon>
        <taxon>Braconidae</taxon>
        <taxon>Microgastrinae</taxon>
        <taxon>Cotesia</taxon>
    </lineage>
</organism>
<keyword evidence="7" id="KW-1185">Reference proteome</keyword>
<dbReference type="GO" id="GO:0005615">
    <property type="term" value="C:extracellular space"/>
    <property type="evidence" value="ECO:0007669"/>
    <property type="project" value="TreeGrafter"/>
</dbReference>
<evidence type="ECO:0000256" key="5">
    <source>
        <dbReference type="SAM" id="SignalP"/>
    </source>
</evidence>
<evidence type="ECO:0000313" key="6">
    <source>
        <dbReference type="EMBL" id="KAG8034707.1"/>
    </source>
</evidence>
<comment type="similarity">
    <text evidence="2">Belongs to the PBP/GOBP family.</text>
</comment>
<evidence type="ECO:0000256" key="1">
    <source>
        <dbReference type="ARBA" id="ARBA00004613"/>
    </source>
</evidence>
<keyword evidence="3" id="KW-0964">Secreted</keyword>